<dbReference type="Proteomes" id="UP000247586">
    <property type="component" value="Chromosome"/>
</dbReference>
<gene>
    <name evidence="2" type="ORF">DFR87_00150</name>
</gene>
<dbReference type="KEGG" id="mhk:DFR87_00150"/>
<sequence>MSQSQVADLLSKYLEGSMSKNGITSELKSVANENGQVVVQSNANTLTVKESLNPVIKSVLEDRVDVINILKQLGDTNVENDLLSHITDFLKKNPNASESEIRNFVDTTLTNDLRDVLKGFEKQISVIGDKNLSDFIAGKTNDLNTVLKGLEDIAELKDVFNALKSGDLNNAISILEKLKDNSTLAKTLYDDMKKAINEAENVMSNPPAKETDNINLKDVLSSLKNINDIESLITEIFVKHDTTQVAKTLNISTSSAQFLITEPIPLSILAYNVLEKLNKANIDPKTKQKILIKIVQYLNTKGINVSIPGLGTNVPSPNGSSPPSPPGVGGAISNVMTQLVYYIAGGFTAPLISPQVYNDLTNVVAVPVNVVTPSSNTNVTPETNTTPVEIVTPSVMTQPEPSTTSLLQPSPEPPNSPQSPSTPSAPPTPNTGGVGNVFSQNRKIKGKQQAQTLYVI</sequence>
<protein>
    <submittedName>
        <fullName evidence="2">Uncharacterized protein</fullName>
    </submittedName>
</protein>
<evidence type="ECO:0000313" key="2">
    <source>
        <dbReference type="EMBL" id="AWR98381.1"/>
    </source>
</evidence>
<dbReference type="RefSeq" id="WP_110368646.1">
    <property type="nucleotide sequence ID" value="NZ_CP029287.2"/>
</dbReference>
<evidence type="ECO:0000313" key="3">
    <source>
        <dbReference type="Proteomes" id="UP000247586"/>
    </source>
</evidence>
<reference evidence="3" key="2">
    <citation type="submission" date="2020-03" db="EMBL/GenBank/DDBJ databases">
        <title>Complete Genome Sequences of Extremely Thermoacidophilic, Metal-Mobilizing Type-Strain Members of the Archaeal Family Sulfolobaceae: Acidianus brierleyi DSM-1651T, Acidianus sulfidivorans DSM-18786T, Metallosphaera hakonensis DSM-7519T, and Metallosphaera prunae DSM-10039T.</title>
        <authorList>
            <person name="Counts J.A."/>
            <person name="Kelly R.M."/>
        </authorList>
    </citation>
    <scope>NUCLEOTIDE SEQUENCE [LARGE SCALE GENOMIC DNA]</scope>
    <source>
        <strain evidence="3">HO1-1</strain>
    </source>
</reference>
<keyword evidence="3" id="KW-1185">Reference proteome</keyword>
<evidence type="ECO:0000256" key="1">
    <source>
        <dbReference type="SAM" id="MobiDB-lite"/>
    </source>
</evidence>
<reference evidence="2 3" key="1">
    <citation type="submission" date="2018-05" db="EMBL/GenBank/DDBJ databases">
        <title>Complete Genome Sequences of Extremely Thermoacidophilic, Metal-Mobilizing Type-Strain Members of the Archaeal Family Sulfolobaceae: Acidianus brierleyi DSM-1651T, Acidianus sulfidivorans DSM-18786T, Metallosphaera hakonensis DSM-7519T, and Metallosphaera prunae DSM-10039T.</title>
        <authorList>
            <person name="Counts J.A."/>
            <person name="Kelly R.M."/>
        </authorList>
    </citation>
    <scope>NUCLEOTIDE SEQUENCE [LARGE SCALE GENOMIC DNA]</scope>
    <source>
        <strain evidence="2 3">HO1-1</strain>
    </source>
</reference>
<accession>A0A2U9IQS6</accession>
<reference evidence="3" key="3">
    <citation type="submission" date="2020-03" db="EMBL/GenBank/DDBJ databases">
        <title>Sequencing and Assembly of Multiple Reported Metal-Biooxidizing Members of the Extremely Thermoacidophilic Archaeal Family Sulfolobaceae.</title>
        <authorList>
            <person name="Counts J.A."/>
            <person name="Kelly R.M."/>
        </authorList>
    </citation>
    <scope>NUCLEOTIDE SEQUENCE [LARGE SCALE GENOMIC DNA]</scope>
    <source>
        <strain evidence="3">HO1-1</strain>
    </source>
</reference>
<dbReference type="GeneID" id="36833706"/>
<feature type="region of interest" description="Disordered" evidence="1">
    <location>
        <begin position="396"/>
        <end position="456"/>
    </location>
</feature>
<name>A0A2U9IQS6_9CREN</name>
<dbReference type="AlphaFoldDB" id="A0A2U9IQS6"/>
<dbReference type="EMBL" id="CP029287">
    <property type="protein sequence ID" value="AWR98381.1"/>
    <property type="molecule type" value="Genomic_DNA"/>
</dbReference>
<organism evidence="2 3">
    <name type="scientific">Metallosphaera hakonensis JCM 8857 = DSM 7519</name>
    <dbReference type="NCBI Taxonomy" id="1293036"/>
    <lineage>
        <taxon>Archaea</taxon>
        <taxon>Thermoproteota</taxon>
        <taxon>Thermoprotei</taxon>
        <taxon>Sulfolobales</taxon>
        <taxon>Sulfolobaceae</taxon>
        <taxon>Metallosphaera</taxon>
    </lineage>
</organism>
<proteinExistence type="predicted"/>